<proteinExistence type="inferred from homology"/>
<protein>
    <submittedName>
        <fullName evidence="3">SDR family oxidoreductase</fullName>
    </submittedName>
</protein>
<keyword evidence="4" id="KW-1185">Reference proteome</keyword>
<dbReference type="PRINTS" id="PR00081">
    <property type="entry name" value="GDHRDH"/>
</dbReference>
<dbReference type="AlphaFoldDB" id="A0A5C1QKQ7"/>
<evidence type="ECO:0000256" key="1">
    <source>
        <dbReference type="ARBA" id="ARBA00006484"/>
    </source>
</evidence>
<dbReference type="SUPFAM" id="SSF51735">
    <property type="entry name" value="NAD(P)-binding Rossmann-fold domains"/>
    <property type="match status" value="1"/>
</dbReference>
<dbReference type="InterPro" id="IPR036291">
    <property type="entry name" value="NAD(P)-bd_dom_sf"/>
</dbReference>
<accession>A0A5C1QKQ7</accession>
<dbReference type="RefSeq" id="WP_149485869.1">
    <property type="nucleotide sequence ID" value="NZ_CP036150.1"/>
</dbReference>
<evidence type="ECO:0000256" key="2">
    <source>
        <dbReference type="ARBA" id="ARBA00023002"/>
    </source>
</evidence>
<dbReference type="Gene3D" id="3.40.50.720">
    <property type="entry name" value="NAD(P)-binding Rossmann-like Domain"/>
    <property type="match status" value="1"/>
</dbReference>
<dbReference type="KEGG" id="ock:EXM22_07225"/>
<comment type="similarity">
    <text evidence="1">Belongs to the short-chain dehydrogenases/reductases (SDR) family.</text>
</comment>
<dbReference type="EMBL" id="CP036150">
    <property type="protein sequence ID" value="QEN07789.1"/>
    <property type="molecule type" value="Genomic_DNA"/>
</dbReference>
<evidence type="ECO:0000313" key="3">
    <source>
        <dbReference type="EMBL" id="QEN07789.1"/>
    </source>
</evidence>
<name>A0A5C1QKQ7_9SPIO</name>
<dbReference type="Proteomes" id="UP000324209">
    <property type="component" value="Chromosome"/>
</dbReference>
<dbReference type="Pfam" id="PF13561">
    <property type="entry name" value="adh_short_C2"/>
    <property type="match status" value="1"/>
</dbReference>
<sequence length="247" mass="27584">MTLKGKTALITGSAKRIGRSCALRLAREGAEILIHYNNSKNEAEELAETIQAQGQKAWTIGHDLSLPESGKQLMKKALSFTENIDYLVNSASMFPSSTYKNVQESDFTENLQVNALSPFFLSRAFAEESKTAECIINFLDTRILDNDKEHLAYHISKRVLFSLTRMLSEELAPQIRVNAVAPGLVIPPPGESYDYLKKRIMTNPLHKIGTLDQVSDSLLFLISNTFITGQVLFVDGGRHLKRSFYGL</sequence>
<dbReference type="OrthoDB" id="9793499at2"/>
<keyword evidence="2" id="KW-0560">Oxidoreductase</keyword>
<reference evidence="3 4" key="1">
    <citation type="submission" date="2019-02" db="EMBL/GenBank/DDBJ databases">
        <title>Complete Genome Sequence and Methylome Analysis of free living Spirochaetas.</title>
        <authorList>
            <person name="Fomenkov A."/>
            <person name="Dubinina G."/>
            <person name="Leshcheva N."/>
            <person name="Mikheeva N."/>
            <person name="Grabovich M."/>
            <person name="Vincze T."/>
            <person name="Roberts R.J."/>
        </authorList>
    </citation>
    <scope>NUCLEOTIDE SEQUENCE [LARGE SCALE GENOMIC DNA]</scope>
    <source>
        <strain evidence="3 4">K2</strain>
    </source>
</reference>
<organism evidence="3 4">
    <name type="scientific">Oceanispirochaeta crateris</name>
    <dbReference type="NCBI Taxonomy" id="2518645"/>
    <lineage>
        <taxon>Bacteria</taxon>
        <taxon>Pseudomonadati</taxon>
        <taxon>Spirochaetota</taxon>
        <taxon>Spirochaetia</taxon>
        <taxon>Spirochaetales</taxon>
        <taxon>Spirochaetaceae</taxon>
        <taxon>Oceanispirochaeta</taxon>
    </lineage>
</organism>
<dbReference type="PANTHER" id="PTHR43639:SF1">
    <property type="entry name" value="SHORT-CHAIN DEHYDROGENASE_REDUCTASE FAMILY PROTEIN"/>
    <property type="match status" value="1"/>
</dbReference>
<evidence type="ECO:0000313" key="4">
    <source>
        <dbReference type="Proteomes" id="UP000324209"/>
    </source>
</evidence>
<dbReference type="GO" id="GO:0016491">
    <property type="term" value="F:oxidoreductase activity"/>
    <property type="evidence" value="ECO:0007669"/>
    <property type="project" value="UniProtKB-KW"/>
</dbReference>
<dbReference type="InterPro" id="IPR002347">
    <property type="entry name" value="SDR_fam"/>
</dbReference>
<gene>
    <name evidence="3" type="ORF">EXM22_07225</name>
</gene>
<dbReference type="PANTHER" id="PTHR43639">
    <property type="entry name" value="OXIDOREDUCTASE, SHORT-CHAIN DEHYDROGENASE/REDUCTASE FAMILY (AFU_ORTHOLOGUE AFUA_5G02870)"/>
    <property type="match status" value="1"/>
</dbReference>